<accession>A0A0C2WG84</accession>
<dbReference type="InterPro" id="IPR032263">
    <property type="entry name" value="Citrate-bd"/>
</dbReference>
<reference evidence="3 4" key="1">
    <citation type="submission" date="2014-04" db="EMBL/GenBank/DDBJ databases">
        <title>Evolutionary Origins and Diversification of the Mycorrhizal Mutualists.</title>
        <authorList>
            <consortium name="DOE Joint Genome Institute"/>
            <consortium name="Mycorrhizal Genomics Consortium"/>
            <person name="Kohler A."/>
            <person name="Kuo A."/>
            <person name="Nagy L.G."/>
            <person name="Floudas D."/>
            <person name="Copeland A."/>
            <person name="Barry K.W."/>
            <person name="Cichocki N."/>
            <person name="Veneault-Fourrey C."/>
            <person name="LaButti K."/>
            <person name="Lindquist E.A."/>
            <person name="Lipzen A."/>
            <person name="Lundell T."/>
            <person name="Morin E."/>
            <person name="Murat C."/>
            <person name="Riley R."/>
            <person name="Ohm R."/>
            <person name="Sun H."/>
            <person name="Tunlid A."/>
            <person name="Henrissat B."/>
            <person name="Grigoriev I.V."/>
            <person name="Hibbett D.S."/>
            <person name="Martin F."/>
        </authorList>
    </citation>
    <scope>NUCLEOTIDE SEQUENCE [LARGE SCALE GENOMIC DNA]</scope>
    <source>
        <strain evidence="3 4">Koide BX008</strain>
    </source>
</reference>
<name>A0A0C2WG84_AMAMK</name>
<gene>
    <name evidence="3" type="ORF">M378DRAFT_18253</name>
</gene>
<dbReference type="Proteomes" id="UP000054549">
    <property type="component" value="Unassembled WGS sequence"/>
</dbReference>
<dbReference type="EMBL" id="KN818568">
    <property type="protein sequence ID" value="KIL55098.1"/>
    <property type="molecule type" value="Genomic_DNA"/>
</dbReference>
<dbReference type="InParanoid" id="A0A0C2WG84"/>
<keyword evidence="4" id="KW-1185">Reference proteome</keyword>
<protein>
    <recommendedName>
        <fullName evidence="2">ATP-citrate synthase citrate-binding domain-containing protein</fullName>
    </recommendedName>
</protein>
<dbReference type="AlphaFoldDB" id="A0A0C2WG84"/>
<dbReference type="InterPro" id="IPR016102">
    <property type="entry name" value="Succinyl-CoA_synth-like"/>
</dbReference>
<dbReference type="STRING" id="946122.A0A0C2WG84"/>
<proteinExistence type="predicted"/>
<dbReference type="Pfam" id="PF16114">
    <property type="entry name" value="Citrate_bind"/>
    <property type="match status" value="1"/>
</dbReference>
<evidence type="ECO:0000313" key="3">
    <source>
        <dbReference type="EMBL" id="KIL55098.1"/>
    </source>
</evidence>
<dbReference type="HOGENOM" id="CLU_1026623_0_0_1"/>
<feature type="region of interest" description="Disordered" evidence="1">
    <location>
        <begin position="252"/>
        <end position="271"/>
    </location>
</feature>
<feature type="domain" description="ATP-citrate synthase citrate-binding" evidence="2">
    <location>
        <begin position="122"/>
        <end position="157"/>
    </location>
</feature>
<dbReference type="FunCoup" id="A0A0C2WG84">
    <property type="interactions" value="24"/>
</dbReference>
<evidence type="ECO:0000259" key="2">
    <source>
        <dbReference type="Pfam" id="PF16114"/>
    </source>
</evidence>
<dbReference type="Gene3D" id="3.40.50.261">
    <property type="entry name" value="Succinyl-CoA synthetase domains"/>
    <property type="match status" value="1"/>
</dbReference>
<organism evidence="3 4">
    <name type="scientific">Amanita muscaria (strain Koide BX008)</name>
    <dbReference type="NCBI Taxonomy" id="946122"/>
    <lineage>
        <taxon>Eukaryota</taxon>
        <taxon>Fungi</taxon>
        <taxon>Dikarya</taxon>
        <taxon>Basidiomycota</taxon>
        <taxon>Agaricomycotina</taxon>
        <taxon>Agaricomycetes</taxon>
        <taxon>Agaricomycetidae</taxon>
        <taxon>Agaricales</taxon>
        <taxon>Pluteineae</taxon>
        <taxon>Amanitaceae</taxon>
        <taxon>Amanita</taxon>
    </lineage>
</organism>
<evidence type="ECO:0000313" key="4">
    <source>
        <dbReference type="Proteomes" id="UP000054549"/>
    </source>
</evidence>
<sequence length="271" mass="29443">MPLHGLSDSPPPARAALIPRISRKAYDFHTTKSTKISLAPHNSLEAALSLTAENQYHASLNTPTTVQFIYTIIVPLVSEKFRVDAAKFIKLPQLSAIQSGQLRATSLSMNKTNQPTISNQASNKVYIKNPDASIGASLKLTFLNAEGRGWAMVPGGAPDIRVCENYLWEDGGGITNFTNIATIMKKYKSPLTEGLKATRLGESRGVPIPVFDPEAFTTEIVPRRPGQEERRSRWKSAEVDIPACVTTAEQQLENANGGVTHSDGECTQPGD</sequence>
<evidence type="ECO:0000256" key="1">
    <source>
        <dbReference type="SAM" id="MobiDB-lite"/>
    </source>
</evidence>